<dbReference type="GO" id="GO:0003677">
    <property type="term" value="F:DNA binding"/>
    <property type="evidence" value="ECO:0007669"/>
    <property type="project" value="UniProtKB-KW"/>
</dbReference>
<dbReference type="AlphaFoldDB" id="E1KP00"/>
<dbReference type="InterPro" id="IPR010982">
    <property type="entry name" value="Lambda_DNA-bd_dom_sf"/>
</dbReference>
<dbReference type="PROSITE" id="PS50943">
    <property type="entry name" value="HTH_CROC1"/>
    <property type="match status" value="1"/>
</dbReference>
<feature type="domain" description="HTH cro/C1-type" evidence="1">
    <location>
        <begin position="7"/>
        <end position="61"/>
    </location>
</feature>
<gene>
    <name evidence="2" type="ORF">HMPREF9296_2536</name>
</gene>
<dbReference type="SMART" id="SM00530">
    <property type="entry name" value="HTH_XRE"/>
    <property type="match status" value="1"/>
</dbReference>
<dbReference type="SUPFAM" id="SSF47413">
    <property type="entry name" value="lambda repressor-like DNA-binding domains"/>
    <property type="match status" value="1"/>
</dbReference>
<dbReference type="Pfam" id="PF01381">
    <property type="entry name" value="HTH_3"/>
    <property type="match status" value="1"/>
</dbReference>
<protein>
    <submittedName>
        <fullName evidence="2">DNA-binding helix-turn-helix protein</fullName>
    </submittedName>
</protein>
<comment type="caution">
    <text evidence="2">The sequence shown here is derived from an EMBL/GenBank/DDBJ whole genome shotgun (WGS) entry which is preliminary data.</text>
</comment>
<dbReference type="RefSeq" id="WP_004355837.1">
    <property type="nucleotide sequence ID" value="NZ_AEDO01000013.1"/>
</dbReference>
<evidence type="ECO:0000259" key="1">
    <source>
        <dbReference type="PROSITE" id="PS50943"/>
    </source>
</evidence>
<reference evidence="2 3" key="1">
    <citation type="submission" date="2010-08" db="EMBL/GenBank/DDBJ databases">
        <authorList>
            <person name="Durkin A.S."/>
            <person name="Madupu R."/>
            <person name="Torralba M."/>
            <person name="Gillis M."/>
            <person name="Methe B."/>
            <person name="Sutton G."/>
            <person name="Nelson K.E."/>
        </authorList>
    </citation>
    <scope>NUCLEOTIDE SEQUENCE [LARGE SCALE GENOMIC DNA]</scope>
    <source>
        <strain evidence="2 3">FB035-09AN</strain>
    </source>
</reference>
<sequence>MEFRDYIKSLPNQREKTMDELAELCRVSKTTVYRWIKGDFTPDPLKQKVIAEFLNIPEKELFPND</sequence>
<dbReference type="InterPro" id="IPR001387">
    <property type="entry name" value="Cro/C1-type_HTH"/>
</dbReference>
<keyword evidence="2" id="KW-0238">DNA-binding</keyword>
<dbReference type="Proteomes" id="UP000003610">
    <property type="component" value="Unassembled WGS sequence"/>
</dbReference>
<dbReference type="Gene3D" id="1.10.260.40">
    <property type="entry name" value="lambda repressor-like DNA-binding domains"/>
    <property type="match status" value="1"/>
</dbReference>
<dbReference type="EMBL" id="AEDO01000013">
    <property type="protein sequence ID" value="EFL46902.1"/>
    <property type="molecule type" value="Genomic_DNA"/>
</dbReference>
<dbReference type="CDD" id="cd00093">
    <property type="entry name" value="HTH_XRE"/>
    <property type="match status" value="1"/>
</dbReference>
<proteinExistence type="predicted"/>
<accession>E1KP00</accession>
<evidence type="ECO:0000313" key="3">
    <source>
        <dbReference type="Proteomes" id="UP000003610"/>
    </source>
</evidence>
<evidence type="ECO:0000313" key="2">
    <source>
        <dbReference type="EMBL" id="EFL46902.1"/>
    </source>
</evidence>
<name>E1KP00_9BACT</name>
<organism evidence="2 3">
    <name type="scientific">Prevotella disiens FB035-09AN</name>
    <dbReference type="NCBI Taxonomy" id="866771"/>
    <lineage>
        <taxon>Bacteria</taxon>
        <taxon>Pseudomonadati</taxon>
        <taxon>Bacteroidota</taxon>
        <taxon>Bacteroidia</taxon>
        <taxon>Bacteroidales</taxon>
        <taxon>Prevotellaceae</taxon>
        <taxon>Prevotella</taxon>
    </lineage>
</organism>